<evidence type="ECO:0000313" key="8">
    <source>
        <dbReference type="Proteomes" id="UP000887574"/>
    </source>
</evidence>
<keyword evidence="6" id="KW-0862">Zinc</keyword>
<dbReference type="InterPro" id="IPR032466">
    <property type="entry name" value="Metal_Hydrolase"/>
</dbReference>
<accession>A0A915DN44</accession>
<organism evidence="8 9">
    <name type="scientific">Ditylenchus dipsaci</name>
    <dbReference type="NCBI Taxonomy" id="166011"/>
    <lineage>
        <taxon>Eukaryota</taxon>
        <taxon>Metazoa</taxon>
        <taxon>Ecdysozoa</taxon>
        <taxon>Nematoda</taxon>
        <taxon>Chromadorea</taxon>
        <taxon>Rhabditida</taxon>
        <taxon>Tylenchina</taxon>
        <taxon>Tylenchomorpha</taxon>
        <taxon>Sphaerularioidea</taxon>
        <taxon>Anguinidae</taxon>
        <taxon>Anguininae</taxon>
        <taxon>Ditylenchus</taxon>
    </lineage>
</organism>
<evidence type="ECO:0000313" key="9">
    <source>
        <dbReference type="WBParaSite" id="jg21205"/>
    </source>
</evidence>
<dbReference type="PANTHER" id="PTHR11409:SF43">
    <property type="entry name" value="ADENOSINE DEAMINASE"/>
    <property type="match status" value="1"/>
</dbReference>
<dbReference type="GO" id="GO:0006154">
    <property type="term" value="P:adenosine catabolic process"/>
    <property type="evidence" value="ECO:0007669"/>
    <property type="project" value="TreeGrafter"/>
</dbReference>
<dbReference type="Pfam" id="PF00962">
    <property type="entry name" value="A_deaminase"/>
    <property type="match status" value="1"/>
</dbReference>
<keyword evidence="8" id="KW-1185">Reference proteome</keyword>
<dbReference type="GO" id="GO:0009897">
    <property type="term" value="C:external side of plasma membrane"/>
    <property type="evidence" value="ECO:0007669"/>
    <property type="project" value="TreeGrafter"/>
</dbReference>
<feature type="domain" description="Adenosine deaminase" evidence="7">
    <location>
        <begin position="20"/>
        <end position="167"/>
    </location>
</feature>
<name>A0A915DN44_9BILA</name>
<dbReference type="GO" id="GO:0046872">
    <property type="term" value="F:metal ion binding"/>
    <property type="evidence" value="ECO:0007669"/>
    <property type="project" value="UniProtKB-KW"/>
</dbReference>
<evidence type="ECO:0000256" key="4">
    <source>
        <dbReference type="ARBA" id="ARBA00022723"/>
    </source>
</evidence>
<proteinExistence type="inferred from homology"/>
<evidence type="ECO:0000256" key="3">
    <source>
        <dbReference type="ARBA" id="ARBA00012784"/>
    </source>
</evidence>
<evidence type="ECO:0000256" key="6">
    <source>
        <dbReference type="ARBA" id="ARBA00022833"/>
    </source>
</evidence>
<dbReference type="WBParaSite" id="jg21205">
    <property type="protein sequence ID" value="jg21205"/>
    <property type="gene ID" value="jg21205"/>
</dbReference>
<dbReference type="InterPro" id="IPR001365">
    <property type="entry name" value="A_deaminase_dom"/>
</dbReference>
<sequence length="175" mass="19755">MKPLLHCFKDCWHETGRKMMNGAIRHSTILHLANAKGIDLKGAKTVEQVKQVVCTHQPSNLSKVLAAFNIFVPCIVGDKQALERIAYELCEDQAHNSVVYFEVRYSPHLLSNVTEHTNWTADQLNPVEVVEAVNVGLARGQKDFQVKCNSILCCIQGYPQYNKEVLDWVDFTADI</sequence>
<dbReference type="GO" id="GO:0043103">
    <property type="term" value="P:hypoxanthine salvage"/>
    <property type="evidence" value="ECO:0007669"/>
    <property type="project" value="TreeGrafter"/>
</dbReference>
<dbReference type="PANTHER" id="PTHR11409">
    <property type="entry name" value="ADENOSINE DEAMINASE"/>
    <property type="match status" value="1"/>
</dbReference>
<evidence type="ECO:0000256" key="5">
    <source>
        <dbReference type="ARBA" id="ARBA00022801"/>
    </source>
</evidence>
<keyword evidence="5" id="KW-0378">Hydrolase</keyword>
<dbReference type="InterPro" id="IPR006330">
    <property type="entry name" value="Ado/ade_deaminase"/>
</dbReference>
<keyword evidence="4" id="KW-0479">Metal-binding</keyword>
<reference evidence="9" key="1">
    <citation type="submission" date="2022-11" db="UniProtKB">
        <authorList>
            <consortium name="WormBaseParasite"/>
        </authorList>
    </citation>
    <scope>IDENTIFICATION</scope>
</reference>
<dbReference type="Proteomes" id="UP000887574">
    <property type="component" value="Unplaced"/>
</dbReference>
<evidence type="ECO:0000259" key="7">
    <source>
        <dbReference type="Pfam" id="PF00962"/>
    </source>
</evidence>
<protein>
    <recommendedName>
        <fullName evidence="3">adenosine deaminase</fullName>
        <ecNumber evidence="3">3.5.4.4</ecNumber>
    </recommendedName>
</protein>
<evidence type="ECO:0000256" key="2">
    <source>
        <dbReference type="ARBA" id="ARBA00006676"/>
    </source>
</evidence>
<dbReference type="GO" id="GO:0060169">
    <property type="term" value="P:negative regulation of adenosine receptor signaling pathway"/>
    <property type="evidence" value="ECO:0007669"/>
    <property type="project" value="TreeGrafter"/>
</dbReference>
<comment type="cofactor">
    <cofactor evidence="1">
        <name>Zn(2+)</name>
        <dbReference type="ChEBI" id="CHEBI:29105"/>
    </cofactor>
</comment>
<evidence type="ECO:0000256" key="1">
    <source>
        <dbReference type="ARBA" id="ARBA00001947"/>
    </source>
</evidence>
<dbReference type="EC" id="3.5.4.4" evidence="3"/>
<dbReference type="SUPFAM" id="SSF51556">
    <property type="entry name" value="Metallo-dependent hydrolases"/>
    <property type="match status" value="1"/>
</dbReference>
<dbReference type="AlphaFoldDB" id="A0A915DN44"/>
<comment type="similarity">
    <text evidence="2">Belongs to the metallo-dependent hydrolases superfamily. Adenosine and AMP deaminases family.</text>
</comment>
<dbReference type="Gene3D" id="3.20.20.140">
    <property type="entry name" value="Metal-dependent hydrolases"/>
    <property type="match status" value="1"/>
</dbReference>
<dbReference type="GO" id="GO:0005829">
    <property type="term" value="C:cytosol"/>
    <property type="evidence" value="ECO:0007669"/>
    <property type="project" value="TreeGrafter"/>
</dbReference>
<dbReference type="GO" id="GO:0046103">
    <property type="term" value="P:inosine biosynthetic process"/>
    <property type="evidence" value="ECO:0007669"/>
    <property type="project" value="TreeGrafter"/>
</dbReference>
<dbReference type="GO" id="GO:0004000">
    <property type="term" value="F:adenosine deaminase activity"/>
    <property type="evidence" value="ECO:0007669"/>
    <property type="project" value="TreeGrafter"/>
</dbReference>